<dbReference type="Pfam" id="PF07873">
    <property type="entry name" value="YabP"/>
    <property type="match status" value="1"/>
</dbReference>
<dbReference type="InterPro" id="IPR022477">
    <property type="entry name" value="Spore_YqfC"/>
</dbReference>
<reference evidence="1" key="1">
    <citation type="submission" date="2020-10" db="EMBL/GenBank/DDBJ databases">
        <authorList>
            <person name="Gilroy R."/>
        </authorList>
    </citation>
    <scope>NUCLEOTIDE SEQUENCE</scope>
    <source>
        <strain evidence="1">USAMLcec3-3695</strain>
    </source>
</reference>
<dbReference type="InterPro" id="IPR022476">
    <property type="entry name" value="Spore_YabP/YqfC"/>
</dbReference>
<name>A0A9D1MA75_9FIRM</name>
<evidence type="ECO:0000313" key="2">
    <source>
        <dbReference type="Proteomes" id="UP000824109"/>
    </source>
</evidence>
<gene>
    <name evidence="1" type="primary">yqfC</name>
    <name evidence="1" type="ORF">IAA61_00855</name>
</gene>
<evidence type="ECO:0000313" key="1">
    <source>
        <dbReference type="EMBL" id="HIU56343.1"/>
    </source>
</evidence>
<reference evidence="1" key="2">
    <citation type="journal article" date="2021" name="PeerJ">
        <title>Extensive microbial diversity within the chicken gut microbiome revealed by metagenomics and culture.</title>
        <authorList>
            <person name="Gilroy R."/>
            <person name="Ravi A."/>
            <person name="Getino M."/>
            <person name="Pursley I."/>
            <person name="Horton D.L."/>
            <person name="Alikhan N.F."/>
            <person name="Baker D."/>
            <person name="Gharbi K."/>
            <person name="Hall N."/>
            <person name="Watson M."/>
            <person name="Adriaenssens E.M."/>
            <person name="Foster-Nyarko E."/>
            <person name="Jarju S."/>
            <person name="Secka A."/>
            <person name="Antonio M."/>
            <person name="Oren A."/>
            <person name="Chaudhuri R.R."/>
            <person name="La Ragione R."/>
            <person name="Hildebrand F."/>
            <person name="Pallen M.J."/>
        </authorList>
    </citation>
    <scope>NUCLEOTIDE SEQUENCE</scope>
    <source>
        <strain evidence="1">USAMLcec3-3695</strain>
    </source>
</reference>
<proteinExistence type="predicted"/>
<protein>
    <submittedName>
        <fullName evidence="1">Sporulation protein YqfC</fullName>
    </submittedName>
</protein>
<comment type="caution">
    <text evidence="1">The sequence shown here is derived from an EMBL/GenBank/DDBJ whole genome shotgun (WGS) entry which is preliminary data.</text>
</comment>
<dbReference type="AlphaFoldDB" id="A0A9D1MA75"/>
<dbReference type="Proteomes" id="UP000824109">
    <property type="component" value="Unassembled WGS sequence"/>
</dbReference>
<organism evidence="1 2">
    <name type="scientific">Candidatus Ornithomonoglobus merdipullorum</name>
    <dbReference type="NCBI Taxonomy" id="2840895"/>
    <lineage>
        <taxon>Bacteria</taxon>
        <taxon>Bacillati</taxon>
        <taxon>Bacillota</taxon>
        <taxon>Clostridia</taxon>
        <taxon>Candidatus Ornithomonoglobus</taxon>
    </lineage>
</organism>
<dbReference type="NCBIfam" id="TIGR02856">
    <property type="entry name" value="spore_yqfC"/>
    <property type="match status" value="1"/>
</dbReference>
<dbReference type="EMBL" id="DVNB01000012">
    <property type="protein sequence ID" value="HIU56343.1"/>
    <property type="molecule type" value="Genomic_DNA"/>
</dbReference>
<accession>A0A9D1MA75</accession>
<sequence length="87" mass="10089">MRKLSEFIADTMRMPKDVVMDLPRVSVCGDREIYIENHKGLVEYTDSDIRIKMRGGIMRVSGVSLRIIVMEYDRIVINGVFKGVFYD</sequence>